<evidence type="ECO:0000256" key="4">
    <source>
        <dbReference type="ARBA" id="ARBA00016009"/>
    </source>
</evidence>
<evidence type="ECO:0000256" key="1">
    <source>
        <dbReference type="ARBA" id="ARBA00004123"/>
    </source>
</evidence>
<dbReference type="Pfam" id="PF08617">
    <property type="entry name" value="CGI-121"/>
    <property type="match status" value="1"/>
</dbReference>
<evidence type="ECO:0000256" key="3">
    <source>
        <dbReference type="ARBA" id="ARBA00015316"/>
    </source>
</evidence>
<comment type="similarity">
    <text evidence="2 8">Belongs to the CGI121/TPRKB family.</text>
</comment>
<comment type="subcellular location">
    <subcellularLocation>
        <location evidence="1">Nucleus</location>
    </subcellularLocation>
</comment>
<dbReference type="Gene3D" id="3.30.2380.10">
    <property type="entry name" value="CGI121/TPRKB"/>
    <property type="match status" value="1"/>
</dbReference>
<sequence length="193" mass="21196">MYLKTVELEHIPSSYVIHLALFHDVQNSAFLHQQLLARNAEFEYAFIDASVIVSRAQLLSAVFKAITSSAGESLKTPNVHSETVVSLSPSSNIADAYRRFGISPTTNSLLVLKITLSPTPGSAEQISKHLEQHVEGKAVPASDENIAKTTDFQAVRKNYKLNGLPWLDVIRDDAARRAEIEKLVISGMALRGL</sequence>
<comment type="function">
    <text evidence="7">Component of the EKC/KEOPS complex that is required for the formation of a threonylcarbamoyl group on adenosine at position 37 (t(6)A37) in tRNAs that read codons beginning with adenine. The complex is probably involved in the transfer of the threonylcarbamoyl moiety of threonylcarbamoyl-AMP (TC-AMP) to the N6 group of A37. CGI121 acts as an allosteric effector that regulates the t(6)A activity of the complex. The EKC/KEOPS complex also promotes both telomere uncapping and telomere elongation. The complex is required for efficient recruitment of transcriptional coactivators. CGI121 is not required for tRNA modification.</text>
</comment>
<comment type="caution">
    <text evidence="9">The sequence shown here is derived from an EMBL/GenBank/DDBJ whole genome shotgun (WGS) entry which is preliminary data.</text>
</comment>
<evidence type="ECO:0000256" key="2">
    <source>
        <dbReference type="ARBA" id="ARBA00005546"/>
    </source>
</evidence>
<dbReference type="EMBL" id="JAVFKD010000016">
    <property type="protein sequence ID" value="KAK5987029.1"/>
    <property type="molecule type" value="Genomic_DNA"/>
</dbReference>
<name>A0ABR0S4E5_9HYPO</name>
<protein>
    <recommendedName>
        <fullName evidence="4">EKC/KEOPS complex subunit CGI121</fullName>
    </recommendedName>
    <alternativeName>
        <fullName evidence="3">EKC/KEOPS complex subunit cgi121</fullName>
    </alternativeName>
</protein>
<evidence type="ECO:0000256" key="8">
    <source>
        <dbReference type="RuleBase" id="RU004398"/>
    </source>
</evidence>
<keyword evidence="6 8" id="KW-0539">Nucleus</keyword>
<dbReference type="PANTHER" id="PTHR15840:SF10">
    <property type="entry name" value="EKC_KEOPS COMPLEX SUBUNIT TPRKB"/>
    <property type="match status" value="1"/>
</dbReference>
<dbReference type="SUPFAM" id="SSF143870">
    <property type="entry name" value="PF0523-like"/>
    <property type="match status" value="1"/>
</dbReference>
<dbReference type="InterPro" id="IPR013926">
    <property type="entry name" value="CGI121/TPRKB"/>
</dbReference>
<keyword evidence="10" id="KW-1185">Reference proteome</keyword>
<organism evidence="9 10">
    <name type="scientific">Cladobotryum mycophilum</name>
    <dbReference type="NCBI Taxonomy" id="491253"/>
    <lineage>
        <taxon>Eukaryota</taxon>
        <taxon>Fungi</taxon>
        <taxon>Dikarya</taxon>
        <taxon>Ascomycota</taxon>
        <taxon>Pezizomycotina</taxon>
        <taxon>Sordariomycetes</taxon>
        <taxon>Hypocreomycetidae</taxon>
        <taxon>Hypocreales</taxon>
        <taxon>Hypocreaceae</taxon>
        <taxon>Cladobotryum</taxon>
    </lineage>
</organism>
<proteinExistence type="inferred from homology"/>
<evidence type="ECO:0000256" key="6">
    <source>
        <dbReference type="ARBA" id="ARBA00023242"/>
    </source>
</evidence>
<accession>A0ABR0S4E5</accession>
<evidence type="ECO:0000313" key="9">
    <source>
        <dbReference type="EMBL" id="KAK5987029.1"/>
    </source>
</evidence>
<keyword evidence="5" id="KW-0819">tRNA processing</keyword>
<gene>
    <name evidence="9" type="ORF">PT974_11145</name>
</gene>
<dbReference type="Proteomes" id="UP001338125">
    <property type="component" value="Unassembled WGS sequence"/>
</dbReference>
<dbReference type="InterPro" id="IPR036504">
    <property type="entry name" value="CGI121/TPRKB_sf"/>
</dbReference>
<reference evidence="9 10" key="1">
    <citation type="submission" date="2024-01" db="EMBL/GenBank/DDBJ databases">
        <title>Complete genome of Cladobotryum mycophilum ATHUM6906.</title>
        <authorList>
            <person name="Christinaki A.C."/>
            <person name="Myridakis A.I."/>
            <person name="Kouvelis V.N."/>
        </authorList>
    </citation>
    <scope>NUCLEOTIDE SEQUENCE [LARGE SCALE GENOMIC DNA]</scope>
    <source>
        <strain evidence="9 10">ATHUM6906</strain>
    </source>
</reference>
<evidence type="ECO:0000313" key="10">
    <source>
        <dbReference type="Proteomes" id="UP001338125"/>
    </source>
</evidence>
<evidence type="ECO:0000256" key="5">
    <source>
        <dbReference type="ARBA" id="ARBA00022694"/>
    </source>
</evidence>
<evidence type="ECO:0000256" key="7">
    <source>
        <dbReference type="ARBA" id="ARBA00025043"/>
    </source>
</evidence>
<dbReference type="PANTHER" id="PTHR15840">
    <property type="entry name" value="CGI-121 FAMILY MEMBER"/>
    <property type="match status" value="1"/>
</dbReference>